<evidence type="ECO:0000313" key="2">
    <source>
        <dbReference type="EMBL" id="CCI47020.1"/>
    </source>
</evidence>
<reference evidence="2 3" key="1">
    <citation type="submission" date="2012-05" db="EMBL/GenBank/DDBJ databases">
        <title>Recombination and specialization in a pathogen metapopulation.</title>
        <authorList>
            <person name="Gardiner A."/>
            <person name="Kemen E."/>
            <person name="Schultz-Larsen T."/>
            <person name="MacLean D."/>
            <person name="Van Oosterhout C."/>
            <person name="Jones J.D.G."/>
        </authorList>
    </citation>
    <scope>NUCLEOTIDE SEQUENCE [LARGE SCALE GENOMIC DNA]</scope>
    <source>
        <strain evidence="2 3">Ac Nc2</strain>
    </source>
</reference>
<dbReference type="InParanoid" id="A0A024GJG0"/>
<keyword evidence="3" id="KW-1185">Reference proteome</keyword>
<gene>
    <name evidence="2" type="ORF">BN9_079760</name>
</gene>
<name>A0A024GJG0_9STRA</name>
<protein>
    <recommendedName>
        <fullName evidence="1">5'-3' DNA helicase ZGRF1-like N-terminal domain-containing protein</fullName>
    </recommendedName>
</protein>
<proteinExistence type="predicted"/>
<dbReference type="EMBL" id="CAIX01000148">
    <property type="protein sequence ID" value="CCI47020.1"/>
    <property type="molecule type" value="Genomic_DNA"/>
</dbReference>
<evidence type="ECO:0000313" key="3">
    <source>
        <dbReference type="Proteomes" id="UP000053237"/>
    </source>
</evidence>
<organism evidence="2 3">
    <name type="scientific">Albugo candida</name>
    <dbReference type="NCBI Taxonomy" id="65357"/>
    <lineage>
        <taxon>Eukaryota</taxon>
        <taxon>Sar</taxon>
        <taxon>Stramenopiles</taxon>
        <taxon>Oomycota</taxon>
        <taxon>Peronosporomycetes</taxon>
        <taxon>Albuginales</taxon>
        <taxon>Albuginaceae</taxon>
        <taxon>Albugo</taxon>
    </lineage>
</organism>
<accession>A0A024GJG0</accession>
<dbReference type="STRING" id="65357.A0A024GJG0"/>
<dbReference type="AlphaFoldDB" id="A0A024GJG0"/>
<evidence type="ECO:0000259" key="1">
    <source>
        <dbReference type="Pfam" id="PF10382"/>
    </source>
</evidence>
<feature type="domain" description="5'-3' DNA helicase ZGRF1-like N-terminal" evidence="1">
    <location>
        <begin position="16"/>
        <end position="63"/>
    </location>
</feature>
<dbReference type="Pfam" id="PF10382">
    <property type="entry name" value="ZGRF1-like_N"/>
    <property type="match status" value="1"/>
</dbReference>
<sequence>MVQLRKLMGTQSEGCFECMYTKHKTQKRKIWHDGYIQLNAMSRKVQLYEAVPPNGKIVHFFFKHRYLSAQIAALVEEGTLTVYQWDRGNEEYISLTK</sequence>
<dbReference type="OrthoDB" id="6513042at2759"/>
<dbReference type="Proteomes" id="UP000053237">
    <property type="component" value="Unassembled WGS sequence"/>
</dbReference>
<comment type="caution">
    <text evidence="2">The sequence shown here is derived from an EMBL/GenBank/DDBJ whole genome shotgun (WGS) entry which is preliminary data.</text>
</comment>
<dbReference type="InterPro" id="IPR018838">
    <property type="entry name" value="ZGRF1-like_N"/>
</dbReference>